<keyword evidence="3" id="KW-1185">Reference proteome</keyword>
<gene>
    <name evidence="2" type="ORF">MAR_024743</name>
</gene>
<feature type="signal peptide" evidence="1">
    <location>
        <begin position="1"/>
        <end position="30"/>
    </location>
</feature>
<protein>
    <submittedName>
        <fullName evidence="2">Uncharacterized protein</fullName>
    </submittedName>
</protein>
<sequence length="472" mass="50928">MVNRHRMEQLTQRRLFSLLVCVQFVSMCRAFTTMPTMNVWGMGNGNQFMPWGQYDFLAPALPNLTPSPVVTTKEPLTPVSSAAPVVYETKAPKPQDFSDRLQALLMQTADIAKHPNANVTNLTKTIVSVLLAGKRKQETVTAQTPLVTTTEAVTTTPATTSTTTATTTTTALPVTTTTKKPLLEMTLAELLMAASKGKSTNIAAALLKHSKPKNKRRGCMFQGKMYMPLTEIERGQSGSWCFGSYCNHESDIVHWDDHNCTSATKTPKPLMGVETAATTFITNPPTKPTTPATTTSVISGMDPVLLDQLYRQFLAESTGTGSATASSSSQNINSQGVPDQMTALLMQQIGSGASVTSGASLNAPIGAHGNVDPVVMAMMQQAVKGSPGLSGSSGAGIGARPSTDGCVHQGRWHAPGTDIESHRDYGHCYGFYCDFNSQVKYWSDRCAQTEAPPTQNFQELRRQLQQLDLLKK</sequence>
<name>A0ABY7DZN0_MYAAR</name>
<organism evidence="2 3">
    <name type="scientific">Mya arenaria</name>
    <name type="common">Soft-shell clam</name>
    <dbReference type="NCBI Taxonomy" id="6604"/>
    <lineage>
        <taxon>Eukaryota</taxon>
        <taxon>Metazoa</taxon>
        <taxon>Spiralia</taxon>
        <taxon>Lophotrochozoa</taxon>
        <taxon>Mollusca</taxon>
        <taxon>Bivalvia</taxon>
        <taxon>Autobranchia</taxon>
        <taxon>Heteroconchia</taxon>
        <taxon>Euheterodonta</taxon>
        <taxon>Imparidentia</taxon>
        <taxon>Neoheterodontei</taxon>
        <taxon>Myida</taxon>
        <taxon>Myoidea</taxon>
        <taxon>Myidae</taxon>
        <taxon>Mya</taxon>
    </lineage>
</organism>
<evidence type="ECO:0000313" key="2">
    <source>
        <dbReference type="EMBL" id="WAR00371.1"/>
    </source>
</evidence>
<feature type="chain" id="PRO_5046487134" evidence="1">
    <location>
        <begin position="31"/>
        <end position="472"/>
    </location>
</feature>
<proteinExistence type="predicted"/>
<dbReference type="Proteomes" id="UP001164746">
    <property type="component" value="Chromosome 3"/>
</dbReference>
<keyword evidence="1" id="KW-0732">Signal</keyword>
<reference evidence="2" key="1">
    <citation type="submission" date="2022-11" db="EMBL/GenBank/DDBJ databases">
        <title>Centuries of genome instability and evolution in soft-shell clam transmissible cancer (bioRxiv).</title>
        <authorList>
            <person name="Hart S.F.M."/>
            <person name="Yonemitsu M.A."/>
            <person name="Giersch R.M."/>
            <person name="Beal B.F."/>
            <person name="Arriagada G."/>
            <person name="Davis B.W."/>
            <person name="Ostrander E.A."/>
            <person name="Goff S.P."/>
            <person name="Metzger M.J."/>
        </authorList>
    </citation>
    <scope>NUCLEOTIDE SEQUENCE</scope>
    <source>
        <strain evidence="2">MELC-2E11</strain>
        <tissue evidence="2">Siphon/mantle</tissue>
    </source>
</reference>
<evidence type="ECO:0000313" key="3">
    <source>
        <dbReference type="Proteomes" id="UP001164746"/>
    </source>
</evidence>
<evidence type="ECO:0000256" key="1">
    <source>
        <dbReference type="SAM" id="SignalP"/>
    </source>
</evidence>
<accession>A0ABY7DZN0</accession>
<dbReference type="EMBL" id="CP111014">
    <property type="protein sequence ID" value="WAR00371.1"/>
    <property type="molecule type" value="Genomic_DNA"/>
</dbReference>